<comment type="caution">
    <text evidence="2">The sequence shown here is derived from an EMBL/GenBank/DDBJ whole genome shotgun (WGS) entry which is preliminary data.</text>
</comment>
<accession>A0A371EXL1</accession>
<evidence type="ECO:0000313" key="2">
    <source>
        <dbReference type="EMBL" id="RDX70797.1"/>
    </source>
</evidence>
<dbReference type="AlphaFoldDB" id="A0A371EXL1"/>
<evidence type="ECO:0000313" key="3">
    <source>
        <dbReference type="Proteomes" id="UP000257109"/>
    </source>
</evidence>
<dbReference type="EMBL" id="QJKJ01011566">
    <property type="protein sequence ID" value="RDX70797.1"/>
    <property type="molecule type" value="Genomic_DNA"/>
</dbReference>
<feature type="non-terminal residue" evidence="2">
    <location>
        <position position="1"/>
    </location>
</feature>
<organism evidence="2 3">
    <name type="scientific">Mucuna pruriens</name>
    <name type="common">Velvet bean</name>
    <name type="synonym">Dolichos pruriens</name>
    <dbReference type="NCBI Taxonomy" id="157652"/>
    <lineage>
        <taxon>Eukaryota</taxon>
        <taxon>Viridiplantae</taxon>
        <taxon>Streptophyta</taxon>
        <taxon>Embryophyta</taxon>
        <taxon>Tracheophyta</taxon>
        <taxon>Spermatophyta</taxon>
        <taxon>Magnoliopsida</taxon>
        <taxon>eudicotyledons</taxon>
        <taxon>Gunneridae</taxon>
        <taxon>Pentapetalae</taxon>
        <taxon>rosids</taxon>
        <taxon>fabids</taxon>
        <taxon>Fabales</taxon>
        <taxon>Fabaceae</taxon>
        <taxon>Papilionoideae</taxon>
        <taxon>50 kb inversion clade</taxon>
        <taxon>NPAAA clade</taxon>
        <taxon>indigoferoid/millettioid clade</taxon>
        <taxon>Phaseoleae</taxon>
        <taxon>Mucuna</taxon>
    </lineage>
</organism>
<protein>
    <recommendedName>
        <fullName evidence="4">Reverse transcriptase/retrotransposon-derived protein RNase H-like domain-containing protein</fullName>
    </recommendedName>
</protein>
<keyword evidence="3" id="KW-1185">Reference proteome</keyword>
<evidence type="ECO:0008006" key="4">
    <source>
        <dbReference type="Google" id="ProtNLM"/>
    </source>
</evidence>
<dbReference type="SUPFAM" id="SSF56672">
    <property type="entry name" value="DNA/RNA polymerases"/>
    <property type="match status" value="1"/>
</dbReference>
<reference evidence="2" key="1">
    <citation type="submission" date="2018-05" db="EMBL/GenBank/DDBJ databases">
        <title>Draft genome of Mucuna pruriens seed.</title>
        <authorList>
            <person name="Nnadi N.E."/>
            <person name="Vos R."/>
            <person name="Hasami M.H."/>
            <person name="Devisetty U.K."/>
            <person name="Aguiy J.C."/>
        </authorList>
    </citation>
    <scope>NUCLEOTIDE SEQUENCE [LARGE SCALE GENOMIC DNA]</scope>
    <source>
        <strain evidence="2">JCA_2017</strain>
    </source>
</reference>
<proteinExistence type="predicted"/>
<dbReference type="Gene3D" id="3.10.10.10">
    <property type="entry name" value="HIV Type 1 Reverse Transcriptase, subunit A, domain 1"/>
    <property type="match status" value="1"/>
</dbReference>
<feature type="compositionally biased region" description="Polar residues" evidence="1">
    <location>
        <begin position="1"/>
        <end position="13"/>
    </location>
</feature>
<evidence type="ECO:0000256" key="1">
    <source>
        <dbReference type="SAM" id="MobiDB-lite"/>
    </source>
</evidence>
<name>A0A371EXL1_MUCPR</name>
<dbReference type="OrthoDB" id="1741399at2759"/>
<feature type="region of interest" description="Disordered" evidence="1">
    <location>
        <begin position="1"/>
        <end position="22"/>
    </location>
</feature>
<gene>
    <name evidence="2" type="ORF">CR513_49922</name>
</gene>
<dbReference type="InterPro" id="IPR043502">
    <property type="entry name" value="DNA/RNA_pol_sf"/>
</dbReference>
<dbReference type="Proteomes" id="UP000257109">
    <property type="component" value="Unassembled WGS sequence"/>
</dbReference>
<sequence length="83" mass="9700">MRLLSSTTPTNPVDKTKGKAHRMKLQLRRMKPEMVLKNKEEWNAGFLAVAEYPQWVANIVSIPKKDGKVQMFIDYRDLNRARN</sequence>